<dbReference type="PANTHER" id="PTHR12081:SF18">
    <property type="entry name" value="TRANSCRIPTION FACTOR E2F2-RELATED"/>
    <property type="match status" value="1"/>
</dbReference>
<dbReference type="SUPFAM" id="SSF144074">
    <property type="entry name" value="E2F-DP heterodimerization region"/>
    <property type="match status" value="1"/>
</dbReference>
<evidence type="ECO:0000256" key="5">
    <source>
        <dbReference type="RuleBase" id="RU003796"/>
    </source>
</evidence>
<feature type="region of interest" description="Disordered" evidence="7">
    <location>
        <begin position="38"/>
        <end position="58"/>
    </location>
</feature>
<dbReference type="SMART" id="SM01372">
    <property type="entry name" value="E2F_TDP"/>
    <property type="match status" value="1"/>
</dbReference>
<dbReference type="Gene3D" id="1.10.10.10">
    <property type="entry name" value="Winged helix-like DNA-binding domain superfamily/Winged helix DNA-binding domain"/>
    <property type="match status" value="1"/>
</dbReference>
<evidence type="ECO:0000256" key="2">
    <source>
        <dbReference type="ARBA" id="ARBA00023015"/>
    </source>
</evidence>
<sequence>MAATDSTTPSSAFQQFCQVRLSATSSNGSRALRFDHVKMPNSGQKSPTSGALAEGSMGSNPITEMKYIATNGPAAEMSERSAKWAKGSESSATCTSHSVAQEMMGELLTPTSAQAAMRGTALDPWGGNYIPHVDGYVDPCTPQQAQPVPEKARRKLNLEGMGSAPASAGSSTSTTPVADPYSMPAALAASLQKTPSVVQESGSQPHPCSSGVRRRLIADGTKSPHGSGSPNVTSSGPVCRVDNSLLVLTKKFMQLQPSANESGLLNLNEAAEKLGVQKRRLYDITNVLEGIDMIEKMGKNSIRWKTGEELGSRGLDAQRLRDENRELEKHEAELDFLISDVANALKLAKEDPTDKPYSYVLYTDLRSLPGMQDQTLIAIKAPTESYSSVEVTDPVETGKFEILVRNENREQLQAFLCPDSDAIKASNLSDDQMTMDRAGPSSQAVAWQESSQCGDRLLQLPNDSGASSGETVMDTLETPSKICVPQTTTMPIWSSTSVFMSPLKMVTDGAPPQSGISSNADISEASGALMSLDPVQEQEPYIFSLNVNEGVHQLYEW</sequence>
<reference evidence="9" key="1">
    <citation type="journal article" date="2011" name="Genome Res.">
        <title>Deep small RNA sequencing from the nematode Ascaris reveals conservation, functional diversification, and novel developmental profiles.</title>
        <authorList>
            <person name="Wang J."/>
            <person name="Czech B."/>
            <person name="Crunk A."/>
            <person name="Wallace A."/>
            <person name="Mitreva M."/>
            <person name="Hannon G.J."/>
            <person name="Davis R.E."/>
        </authorList>
    </citation>
    <scope>NUCLEOTIDE SEQUENCE</scope>
</reference>
<dbReference type="AlphaFoldDB" id="F1KXB1"/>
<evidence type="ECO:0000256" key="4">
    <source>
        <dbReference type="ARBA" id="ARBA00023163"/>
    </source>
</evidence>
<dbReference type="Gene3D" id="6.10.250.540">
    <property type="match status" value="1"/>
</dbReference>
<dbReference type="Pfam" id="PF16421">
    <property type="entry name" value="E2F_CC-MB"/>
    <property type="match status" value="1"/>
</dbReference>
<keyword evidence="4 5" id="KW-0804">Transcription</keyword>
<dbReference type="GO" id="GO:0000978">
    <property type="term" value="F:RNA polymerase II cis-regulatory region sequence-specific DNA binding"/>
    <property type="evidence" value="ECO:0007669"/>
    <property type="project" value="InterPro"/>
</dbReference>
<dbReference type="GO" id="GO:0090575">
    <property type="term" value="C:RNA polymerase II transcription regulator complex"/>
    <property type="evidence" value="ECO:0007669"/>
    <property type="project" value="TreeGrafter"/>
</dbReference>
<protein>
    <submittedName>
        <fullName evidence="9">Transcription factor E2F3</fullName>
    </submittedName>
</protein>
<feature type="coiled-coil region" evidence="6">
    <location>
        <begin position="320"/>
        <end position="347"/>
    </location>
</feature>
<dbReference type="CDD" id="cd14660">
    <property type="entry name" value="E2F_DD"/>
    <property type="match status" value="1"/>
</dbReference>
<dbReference type="InterPro" id="IPR032198">
    <property type="entry name" value="E2F_CC-MB"/>
</dbReference>
<dbReference type="PANTHER" id="PTHR12081">
    <property type="entry name" value="TRANSCRIPTION FACTOR E2F"/>
    <property type="match status" value="1"/>
</dbReference>
<keyword evidence="5" id="KW-0539">Nucleus</keyword>
<dbReference type="FunFam" id="1.10.10.10:FF:000008">
    <property type="entry name" value="E2F transcription factor 1"/>
    <property type="match status" value="1"/>
</dbReference>
<comment type="similarity">
    <text evidence="1 5">Belongs to the E2F/DP family.</text>
</comment>
<comment type="subcellular location">
    <subcellularLocation>
        <location evidence="5">Nucleus</location>
    </subcellularLocation>
</comment>
<dbReference type="GO" id="GO:0046983">
    <property type="term" value="F:protein dimerization activity"/>
    <property type="evidence" value="ECO:0007669"/>
    <property type="project" value="InterPro"/>
</dbReference>
<evidence type="ECO:0000259" key="8">
    <source>
        <dbReference type="SMART" id="SM01372"/>
    </source>
</evidence>
<organism evidence="9">
    <name type="scientific">Ascaris suum</name>
    <name type="common">Pig roundworm</name>
    <name type="synonym">Ascaris lumbricoides</name>
    <dbReference type="NCBI Taxonomy" id="6253"/>
    <lineage>
        <taxon>Eukaryota</taxon>
        <taxon>Metazoa</taxon>
        <taxon>Ecdysozoa</taxon>
        <taxon>Nematoda</taxon>
        <taxon>Chromadorea</taxon>
        <taxon>Rhabditida</taxon>
        <taxon>Spirurina</taxon>
        <taxon>Ascaridomorpha</taxon>
        <taxon>Ascaridoidea</taxon>
        <taxon>Ascarididae</taxon>
        <taxon>Ascaris</taxon>
    </lineage>
</organism>
<name>F1KXB1_ASCSU</name>
<feature type="compositionally biased region" description="Low complexity" evidence="7">
    <location>
        <begin position="162"/>
        <end position="176"/>
    </location>
</feature>
<dbReference type="InterPro" id="IPR015633">
    <property type="entry name" value="E2F"/>
</dbReference>
<dbReference type="InterPro" id="IPR037241">
    <property type="entry name" value="E2F-DP_heterodim"/>
</dbReference>
<dbReference type="GO" id="GO:0000981">
    <property type="term" value="F:DNA-binding transcription factor activity, RNA polymerase II-specific"/>
    <property type="evidence" value="ECO:0007669"/>
    <property type="project" value="TreeGrafter"/>
</dbReference>
<evidence type="ECO:0000256" key="7">
    <source>
        <dbReference type="SAM" id="MobiDB-lite"/>
    </source>
</evidence>
<keyword evidence="3 5" id="KW-0238">DNA-binding</keyword>
<proteinExistence type="evidence at transcript level"/>
<keyword evidence="2 5" id="KW-0805">Transcription regulation</keyword>
<evidence type="ECO:0000313" key="9">
    <source>
        <dbReference type="EMBL" id="ADY42515.1"/>
    </source>
</evidence>
<evidence type="ECO:0000256" key="1">
    <source>
        <dbReference type="ARBA" id="ARBA00010940"/>
    </source>
</evidence>
<dbReference type="InterPro" id="IPR036390">
    <property type="entry name" value="WH_DNA-bd_sf"/>
</dbReference>
<dbReference type="InterPro" id="IPR036388">
    <property type="entry name" value="WH-like_DNA-bd_sf"/>
</dbReference>
<dbReference type="InterPro" id="IPR003316">
    <property type="entry name" value="E2F_WHTH_DNA-bd_dom"/>
</dbReference>
<dbReference type="Pfam" id="PF02319">
    <property type="entry name" value="WHD_E2F_TDP"/>
    <property type="match status" value="1"/>
</dbReference>
<feature type="domain" description="E2F/DP family winged-helix DNA-binding" evidence="8">
    <location>
        <begin position="240"/>
        <end position="306"/>
    </location>
</feature>
<dbReference type="SUPFAM" id="SSF46785">
    <property type="entry name" value="Winged helix' DNA-binding domain"/>
    <property type="match status" value="1"/>
</dbReference>
<feature type="region of interest" description="Disordered" evidence="7">
    <location>
        <begin position="192"/>
        <end position="211"/>
    </location>
</feature>
<feature type="region of interest" description="Disordered" evidence="7">
    <location>
        <begin position="161"/>
        <end position="180"/>
    </location>
</feature>
<evidence type="ECO:0000256" key="6">
    <source>
        <dbReference type="SAM" id="Coils"/>
    </source>
</evidence>
<keyword evidence="6" id="KW-0175">Coiled coil</keyword>
<evidence type="ECO:0000256" key="3">
    <source>
        <dbReference type="ARBA" id="ARBA00023125"/>
    </source>
</evidence>
<feature type="compositionally biased region" description="Polar residues" evidence="7">
    <location>
        <begin position="192"/>
        <end position="207"/>
    </location>
</feature>
<dbReference type="EMBL" id="JI167445">
    <property type="protein sequence ID" value="ADY42515.1"/>
    <property type="molecule type" value="mRNA"/>
</dbReference>
<accession>F1KXB1</accession>